<dbReference type="PANTHER" id="PTHR43280:SF2">
    <property type="entry name" value="HTH-TYPE TRANSCRIPTIONAL REGULATOR EXSA"/>
    <property type="match status" value="1"/>
</dbReference>
<evidence type="ECO:0000256" key="2">
    <source>
        <dbReference type="ARBA" id="ARBA00023125"/>
    </source>
</evidence>
<dbReference type="Gene3D" id="1.10.10.60">
    <property type="entry name" value="Homeodomain-like"/>
    <property type="match status" value="1"/>
</dbReference>
<proteinExistence type="predicted"/>
<name>A0AA87LUJ6_9BACL</name>
<dbReference type="EMBL" id="AJYB01000003">
    <property type="protein sequence ID" value="EIM08429.1"/>
    <property type="molecule type" value="Genomic_DNA"/>
</dbReference>
<keyword evidence="1" id="KW-0805">Transcription regulation</keyword>
<protein>
    <submittedName>
        <fullName evidence="5">AraC family transcriptional regulator</fullName>
    </submittedName>
</protein>
<reference evidence="5 6" key="1">
    <citation type="journal article" date="2012" name="J. Bacteriol.">
        <title>Genome Sequence of the Antarctic Psychrophile Bacterium Planococcus antarcticus DSM 14505.</title>
        <authorList>
            <person name="Margolles A."/>
            <person name="Gueimonde M."/>
            <person name="Sanchez B."/>
        </authorList>
    </citation>
    <scope>NUCLEOTIDE SEQUENCE [LARGE SCALE GENOMIC DNA]</scope>
    <source>
        <strain evidence="5 6">DSM 14505</strain>
    </source>
</reference>
<evidence type="ECO:0000313" key="6">
    <source>
        <dbReference type="Proteomes" id="UP000004725"/>
    </source>
</evidence>
<dbReference type="PANTHER" id="PTHR43280">
    <property type="entry name" value="ARAC-FAMILY TRANSCRIPTIONAL REGULATOR"/>
    <property type="match status" value="1"/>
</dbReference>
<dbReference type="PROSITE" id="PS00041">
    <property type="entry name" value="HTH_ARAC_FAMILY_1"/>
    <property type="match status" value="1"/>
</dbReference>
<dbReference type="Pfam" id="PF12833">
    <property type="entry name" value="HTH_18"/>
    <property type="match status" value="1"/>
</dbReference>
<evidence type="ECO:0000256" key="3">
    <source>
        <dbReference type="ARBA" id="ARBA00023163"/>
    </source>
</evidence>
<keyword evidence="2" id="KW-0238">DNA-binding</keyword>
<gene>
    <name evidence="5" type="ORF">A1A1_00893</name>
</gene>
<organism evidence="5 6">
    <name type="scientific">Planococcus antarcticus DSM 14505</name>
    <dbReference type="NCBI Taxonomy" id="1185653"/>
    <lineage>
        <taxon>Bacteria</taxon>
        <taxon>Bacillati</taxon>
        <taxon>Bacillota</taxon>
        <taxon>Bacilli</taxon>
        <taxon>Bacillales</taxon>
        <taxon>Caryophanaceae</taxon>
        <taxon>Planococcus</taxon>
    </lineage>
</organism>
<accession>A0AA87LUJ6</accession>
<dbReference type="SUPFAM" id="SSF46689">
    <property type="entry name" value="Homeodomain-like"/>
    <property type="match status" value="2"/>
</dbReference>
<feature type="domain" description="HTH araC/xylS-type" evidence="4">
    <location>
        <begin position="52"/>
        <end position="150"/>
    </location>
</feature>
<evidence type="ECO:0000313" key="5">
    <source>
        <dbReference type="EMBL" id="EIM08429.1"/>
    </source>
</evidence>
<sequence length="153" mass="17391">MLLEGEAGSVSSNVFLEHSFAQLSLLLTKSAIGTHTSDLITDPYRSIQPALIQVMASLKNDYQHAWSLDEMAAILDISKFQFAHLFKEKIGVSPYSWLQLYRLVRSQDLLLHTRRTITDIAISCGFSSIGVYNQLFKRLYGFPPSFFRQRNSN</sequence>
<dbReference type="GO" id="GO:0043565">
    <property type="term" value="F:sequence-specific DNA binding"/>
    <property type="evidence" value="ECO:0007669"/>
    <property type="project" value="InterPro"/>
</dbReference>
<dbReference type="AlphaFoldDB" id="A0AA87LUJ6"/>
<comment type="caution">
    <text evidence="5">The sequence shown here is derived from an EMBL/GenBank/DDBJ whole genome shotgun (WGS) entry which is preliminary data.</text>
</comment>
<dbReference type="PROSITE" id="PS01124">
    <property type="entry name" value="HTH_ARAC_FAMILY_2"/>
    <property type="match status" value="1"/>
</dbReference>
<dbReference type="Proteomes" id="UP000004725">
    <property type="component" value="Unassembled WGS sequence"/>
</dbReference>
<evidence type="ECO:0000259" key="4">
    <source>
        <dbReference type="PROSITE" id="PS01124"/>
    </source>
</evidence>
<dbReference type="SMART" id="SM00342">
    <property type="entry name" value="HTH_ARAC"/>
    <property type="match status" value="1"/>
</dbReference>
<dbReference type="InterPro" id="IPR009057">
    <property type="entry name" value="Homeodomain-like_sf"/>
</dbReference>
<dbReference type="InterPro" id="IPR018062">
    <property type="entry name" value="HTH_AraC-typ_CS"/>
</dbReference>
<evidence type="ECO:0000256" key="1">
    <source>
        <dbReference type="ARBA" id="ARBA00023015"/>
    </source>
</evidence>
<dbReference type="InterPro" id="IPR018060">
    <property type="entry name" value="HTH_AraC"/>
</dbReference>
<keyword evidence="3" id="KW-0804">Transcription</keyword>
<dbReference type="GO" id="GO:0003700">
    <property type="term" value="F:DNA-binding transcription factor activity"/>
    <property type="evidence" value="ECO:0007669"/>
    <property type="project" value="InterPro"/>
</dbReference>